<dbReference type="Gene3D" id="3.40.50.880">
    <property type="match status" value="1"/>
</dbReference>
<dbReference type="InterPro" id="IPR029062">
    <property type="entry name" value="Class_I_gatase-like"/>
</dbReference>
<dbReference type="InterPro" id="IPR024078">
    <property type="entry name" value="LmbE-like_dom_sf"/>
</dbReference>
<proteinExistence type="predicted"/>
<dbReference type="SUPFAM" id="SSF102588">
    <property type="entry name" value="LmbE-like"/>
    <property type="match status" value="1"/>
</dbReference>
<evidence type="ECO:0000313" key="2">
    <source>
        <dbReference type="EMBL" id="MDN4593304.1"/>
    </source>
</evidence>
<feature type="domain" description="Alpha-galactosidase NEW3" evidence="1">
    <location>
        <begin position="522"/>
        <end position="592"/>
    </location>
</feature>
<protein>
    <submittedName>
        <fullName evidence="2">PIG-L family deacetylase</fullName>
    </submittedName>
</protein>
<dbReference type="EMBL" id="JANRHH010000022">
    <property type="protein sequence ID" value="MDN4593304.1"/>
    <property type="molecule type" value="Genomic_DNA"/>
</dbReference>
<accession>A0ABT8IKJ3</accession>
<organism evidence="2 3">
    <name type="scientific">Polycladomyces subterraneus</name>
    <dbReference type="NCBI Taxonomy" id="1016997"/>
    <lineage>
        <taxon>Bacteria</taxon>
        <taxon>Bacillati</taxon>
        <taxon>Bacillota</taxon>
        <taxon>Bacilli</taxon>
        <taxon>Bacillales</taxon>
        <taxon>Thermoactinomycetaceae</taxon>
        <taxon>Polycladomyces</taxon>
    </lineage>
</organism>
<dbReference type="InterPro" id="IPR003737">
    <property type="entry name" value="GlcNAc_PI_deacetylase-related"/>
</dbReference>
<gene>
    <name evidence="2" type="ORF">NWF35_05195</name>
</gene>
<dbReference type="CDD" id="cd03143">
    <property type="entry name" value="A4_beta-galactosidase_middle_domain"/>
    <property type="match status" value="1"/>
</dbReference>
<dbReference type="RefSeq" id="WP_301238026.1">
    <property type="nucleotide sequence ID" value="NZ_JANRHH010000022.1"/>
</dbReference>
<dbReference type="Pfam" id="PF10633">
    <property type="entry name" value="NPCBM_assoc"/>
    <property type="match status" value="1"/>
</dbReference>
<dbReference type="Proteomes" id="UP001174196">
    <property type="component" value="Unassembled WGS sequence"/>
</dbReference>
<comment type="caution">
    <text evidence="2">The sequence shown here is derived from an EMBL/GenBank/DDBJ whole genome shotgun (WGS) entry which is preliminary data.</text>
</comment>
<name>A0ABT8IKJ3_9BACL</name>
<dbReference type="Pfam" id="PF02585">
    <property type="entry name" value="PIG-L"/>
    <property type="match status" value="1"/>
</dbReference>
<evidence type="ECO:0000259" key="1">
    <source>
        <dbReference type="Pfam" id="PF10633"/>
    </source>
</evidence>
<dbReference type="Gene3D" id="3.40.50.10320">
    <property type="entry name" value="LmbE-like"/>
    <property type="match status" value="1"/>
</dbReference>
<evidence type="ECO:0000313" key="3">
    <source>
        <dbReference type="Proteomes" id="UP001174196"/>
    </source>
</evidence>
<dbReference type="SUPFAM" id="SSF52317">
    <property type="entry name" value="Class I glutamine amidotransferase-like"/>
    <property type="match status" value="1"/>
</dbReference>
<keyword evidence="3" id="KW-1185">Reference proteome</keyword>
<dbReference type="InterPro" id="IPR018905">
    <property type="entry name" value="A-galactase_NEW3"/>
</dbReference>
<reference evidence="2" key="1">
    <citation type="submission" date="2022-08" db="EMBL/GenBank/DDBJ databases">
        <title>Polycladomyces zharkentsis sp. nov., a novel thermophilic CMC and starch-degrading bacterium isolated from a geothermal spring in Kazakhstan.</title>
        <authorList>
            <person name="Mashzhan A."/>
            <person name="Kistaubaeva A."/>
            <person name="Javier-Lopez R."/>
            <person name="Birkeland N.-K."/>
        </authorList>
    </citation>
    <scope>NUCLEOTIDE SEQUENCE</scope>
    <source>
        <strain evidence="2">KSR 13</strain>
    </source>
</reference>
<sequence>MHPLRFRAWFVFVLTFVLFVSLLAPSLPTQAQEEPDRELWKALLPLDTVVSFMNTGAHPDDEQSALLAYLSLGKGVRTISVLANRGEGGQNQIGKELGNALGIIRSRELQEAAKLLNVHLFMLSQDLNDPIYDFGFSKSPEETLNKWGETLTYERLIRRIREERPDIVMPSFRDIPTEHGHHRAISELTIRAFRDAADPNVFPEQIRQGLKPWQIKKIYLPGTNGHETLRFNIGGKPDPIYGLTYPQLGEESRKMHKSQGMGRDLPVGDFFISLELVNSATGSKGKESSLFDSLPYDFADYAKQVPQPAMKQALIHLQQQYERAIQAYPNRAHVTREVQKALQMTRLAIHLAQVQPLNQEQREDLLYRLQIKEQQLQHASAVASEIQINLGIDRDIWTLGSTSHLTLTIHNNSDQPITGIRVKPVLPEDHWKVAVQPYITSLGPKHQKTIRLAMSAPVDHASFFHPYHPSIVQIDVSYLLEGQTVTQRITPDPLKQTAALLPDWGFLLSPESSIINTAKEQDTRTIHLQVTNYKNGPSQGTIHVNVPEGWKAEPAEWDVHFAKADEQQSFQVNITTPKGVKEQTYDITFEANVDGHRFNSQVQRIFYPHIGTSYYVRDAKLTLHAFPLNLPTGLKIGYVESGFDDVSNQLRQAGLNITSLTEDDLKKNDLSQYDTIVVGIRAYLSRPDLLANNHRLLDYVENGGHVVMQYHKPEDNWKSELAPYPLTPGDPPISWRVTDETAPVTFLQPEHPIMQWPNKITSADFDGWVQERGVYFPSSWDKEHYLPLLSMSDPGEEPFTSGLLVADYGKGTYIYTSLVWYRQIQAQVPGGYRIFINLVSYPHTR</sequence>